<sequence length="504" mass="56030">MEDSSERGRLSPLRVLVAIASYGASNDRYLKQLIREYQTMSFAVDIVIISNIEKRVADDIECLVGLPSRNPWSLPFSHKKLFADRADRYDLFIYSEDDILITEKNLLAFLDVTASLQDDEVAGFLRIEKGDDDVINFPDVHAYFHWNTTSVRSRGQYTLASFTNEHAACYVLTRQQLAKAIKSGGFIVEPHEGKYDLLCTAATDPYTQCGLTKLIPVSHLDDFTVHHLSNKYVDSMGIRKVSLLQQIGALLQAAADPQAPPPLLGAETRLWRCMYSKDYYEPASEPAVAMIPDHARSILSIGCGSGCSERRLVERGCRVVAAPLDPVIASYAAAQGIEMVPGDLRAVLAKVESEQFDCVLYQNVLHLAPDPVEMLALFRSVLAPSALVIIQVPNMLCIPVLWRGARDRRRLHRRGGYEATGVHFTSVGRIREWCHRAGLTLDKVVPILHRRAEPIRPVMRGFVGVSMAPELVVVARAALPTSAPADKTIESVRRKRAALADDRN</sequence>
<dbReference type="PANTHER" id="PTHR43861">
    <property type="entry name" value="TRANS-ACONITATE 2-METHYLTRANSFERASE-RELATED"/>
    <property type="match status" value="1"/>
</dbReference>
<organism evidence="1 2">
    <name type="scientific">Nitrobacter hamburgensis (strain DSM 10229 / NCIMB 13809 / X14)</name>
    <dbReference type="NCBI Taxonomy" id="323097"/>
    <lineage>
        <taxon>Bacteria</taxon>
        <taxon>Pseudomonadati</taxon>
        <taxon>Pseudomonadota</taxon>
        <taxon>Alphaproteobacteria</taxon>
        <taxon>Hyphomicrobiales</taxon>
        <taxon>Nitrobacteraceae</taxon>
        <taxon>Nitrobacter</taxon>
    </lineage>
</organism>
<dbReference type="HOGENOM" id="CLU_540611_0_0_5"/>
<keyword evidence="2" id="KW-1185">Reference proteome</keyword>
<protein>
    <submittedName>
        <fullName evidence="1">Methyltransferase type 11</fullName>
    </submittedName>
</protein>
<dbReference type="SUPFAM" id="SSF53335">
    <property type="entry name" value="S-adenosyl-L-methionine-dependent methyltransferases"/>
    <property type="match status" value="1"/>
</dbReference>
<dbReference type="Gene3D" id="3.40.50.150">
    <property type="entry name" value="Vaccinia Virus protein VP39"/>
    <property type="match status" value="1"/>
</dbReference>
<proteinExistence type="predicted"/>
<keyword evidence="1" id="KW-0489">Methyltransferase</keyword>
<dbReference type="EMBL" id="CP000319">
    <property type="protein sequence ID" value="ABE63779.1"/>
    <property type="molecule type" value="Genomic_DNA"/>
</dbReference>
<evidence type="ECO:0000313" key="2">
    <source>
        <dbReference type="Proteomes" id="UP000001953"/>
    </source>
</evidence>
<dbReference type="OrthoDB" id="8253008at2"/>
<dbReference type="PANTHER" id="PTHR43861:SF1">
    <property type="entry name" value="TRANS-ACONITATE 2-METHYLTRANSFERASE"/>
    <property type="match status" value="1"/>
</dbReference>
<dbReference type="Proteomes" id="UP000001953">
    <property type="component" value="Chromosome"/>
</dbReference>
<reference evidence="1 2" key="1">
    <citation type="submission" date="2006-03" db="EMBL/GenBank/DDBJ databases">
        <title>Complete sequence of chromosome of Nitrobacter hamburgensis X14.</title>
        <authorList>
            <consortium name="US DOE Joint Genome Institute"/>
            <person name="Copeland A."/>
            <person name="Lucas S."/>
            <person name="Lapidus A."/>
            <person name="Barry K."/>
            <person name="Detter J.C."/>
            <person name="Glavina del Rio T."/>
            <person name="Hammon N."/>
            <person name="Israni S."/>
            <person name="Dalin E."/>
            <person name="Tice H."/>
            <person name="Pitluck S."/>
            <person name="Chain P."/>
            <person name="Malfatti S."/>
            <person name="Shin M."/>
            <person name="Vergez L."/>
            <person name="Schmutz J."/>
            <person name="Larimer F."/>
            <person name="Land M."/>
            <person name="Hauser L."/>
            <person name="Kyrpides N."/>
            <person name="Ivanova N."/>
            <person name="Ward B."/>
            <person name="Arp D."/>
            <person name="Klotz M."/>
            <person name="Stein L."/>
            <person name="O'Mullan G."/>
            <person name="Starkenburg S."/>
            <person name="Sayavedra L."/>
            <person name="Poret-Peterson A.T."/>
            <person name="Gentry M.E."/>
            <person name="Bruce D."/>
            <person name="Richardson P."/>
        </authorList>
    </citation>
    <scope>NUCLEOTIDE SEQUENCE [LARGE SCALE GENOMIC DNA]</scope>
    <source>
        <strain evidence="2">DSM 10229 / NCIMB 13809 / X14</strain>
    </source>
</reference>
<dbReference type="InterPro" id="IPR029063">
    <property type="entry name" value="SAM-dependent_MTases_sf"/>
</dbReference>
<dbReference type="GO" id="GO:0032259">
    <property type="term" value="P:methylation"/>
    <property type="evidence" value="ECO:0007669"/>
    <property type="project" value="UniProtKB-KW"/>
</dbReference>
<keyword evidence="1" id="KW-0808">Transferase</keyword>
<dbReference type="Pfam" id="PF13489">
    <property type="entry name" value="Methyltransf_23"/>
    <property type="match status" value="1"/>
</dbReference>
<gene>
    <name evidence="1" type="ordered locus">Nham_3033</name>
</gene>
<dbReference type="KEGG" id="nha:Nham_3033"/>
<dbReference type="eggNOG" id="COG4106">
    <property type="taxonomic scope" value="Bacteria"/>
</dbReference>
<name>Q1QJ18_NITHX</name>
<dbReference type="RefSeq" id="WP_011511439.1">
    <property type="nucleotide sequence ID" value="NC_007964.1"/>
</dbReference>
<dbReference type="CDD" id="cd02440">
    <property type="entry name" value="AdoMet_MTases"/>
    <property type="match status" value="1"/>
</dbReference>
<accession>Q1QJ18</accession>
<dbReference type="AlphaFoldDB" id="Q1QJ18"/>
<dbReference type="GO" id="GO:0008168">
    <property type="term" value="F:methyltransferase activity"/>
    <property type="evidence" value="ECO:0007669"/>
    <property type="project" value="UniProtKB-KW"/>
</dbReference>
<dbReference type="STRING" id="323097.Nham_3033"/>
<evidence type="ECO:0000313" key="1">
    <source>
        <dbReference type="EMBL" id="ABE63779.1"/>
    </source>
</evidence>